<evidence type="ECO:0000313" key="3">
    <source>
        <dbReference type="EMBL" id="MDT7833440.1"/>
    </source>
</evidence>
<reference evidence="3 4" key="1">
    <citation type="submission" date="2023-09" db="EMBL/GenBank/DDBJ databases">
        <title>Novel taxa isolated from Blanes Bay.</title>
        <authorList>
            <person name="Rey-Velasco X."/>
            <person name="Lucena T."/>
        </authorList>
    </citation>
    <scope>NUCLEOTIDE SEQUENCE [LARGE SCALE GENOMIC DNA]</scope>
    <source>
        <strain evidence="3 4">S356</strain>
    </source>
</reference>
<comment type="similarity">
    <text evidence="1 2">Belongs to the DegT/DnrJ/EryC1 family.</text>
</comment>
<dbReference type="Gene3D" id="3.90.1150.10">
    <property type="entry name" value="Aspartate Aminotransferase, domain 1"/>
    <property type="match status" value="1"/>
</dbReference>
<keyword evidence="2" id="KW-0663">Pyridoxal phosphate</keyword>
<organism evidence="3 4">
    <name type="scientific">Asprobacillus argus</name>
    <dbReference type="NCBI Taxonomy" id="3076534"/>
    <lineage>
        <taxon>Bacteria</taxon>
        <taxon>Pseudomonadati</taxon>
        <taxon>Bacteroidota</taxon>
        <taxon>Flavobacteriia</taxon>
        <taxon>Flavobacteriales</taxon>
        <taxon>Flavobacteriaceae</taxon>
        <taxon>Asprobacillus</taxon>
    </lineage>
</organism>
<dbReference type="GO" id="GO:0008483">
    <property type="term" value="F:transaminase activity"/>
    <property type="evidence" value="ECO:0007669"/>
    <property type="project" value="UniProtKB-KW"/>
</dbReference>
<dbReference type="EMBL" id="JAVTTO010000005">
    <property type="protein sequence ID" value="MDT7833440.1"/>
    <property type="molecule type" value="Genomic_DNA"/>
</dbReference>
<dbReference type="PANTHER" id="PTHR30244:SF34">
    <property type="entry name" value="DTDP-4-AMINO-4,6-DIDEOXYGALACTOSE TRANSAMINASE"/>
    <property type="match status" value="1"/>
</dbReference>
<accession>A0ABU3LIA7</accession>
<name>A0ABU3LIA7_9FLAO</name>
<evidence type="ECO:0000256" key="2">
    <source>
        <dbReference type="RuleBase" id="RU004508"/>
    </source>
</evidence>
<gene>
    <name evidence="3" type="ORF">RQM59_13715</name>
</gene>
<dbReference type="Pfam" id="PF01041">
    <property type="entry name" value="DegT_DnrJ_EryC1"/>
    <property type="match status" value="1"/>
</dbReference>
<dbReference type="Proteomes" id="UP001257277">
    <property type="component" value="Unassembled WGS sequence"/>
</dbReference>
<dbReference type="Gene3D" id="3.40.640.10">
    <property type="entry name" value="Type I PLP-dependent aspartate aminotransferase-like (Major domain)"/>
    <property type="match status" value="1"/>
</dbReference>
<dbReference type="RefSeq" id="WP_349242691.1">
    <property type="nucleotide sequence ID" value="NZ_JAVTTO010000005.1"/>
</dbReference>
<evidence type="ECO:0000313" key="4">
    <source>
        <dbReference type="Proteomes" id="UP001257277"/>
    </source>
</evidence>
<keyword evidence="3" id="KW-0032">Aminotransferase</keyword>
<protein>
    <submittedName>
        <fullName evidence="3">Aminotransferase class I/II-fold pyridoxal phosphate-dependent enzyme</fullName>
    </submittedName>
</protein>
<dbReference type="InterPro" id="IPR000653">
    <property type="entry name" value="DegT/StrS_aminotransferase"/>
</dbReference>
<evidence type="ECO:0000256" key="1">
    <source>
        <dbReference type="ARBA" id="ARBA00037999"/>
    </source>
</evidence>
<sequence length="376" mass="42906">MEDRIYISKPHMNGEEELYIKKAITTNWITTKGHFIDEFESLMEKYIGANKRTVALNSGTSALHMALILIGVSEGDEVLCQTSSFAATVNPILYLKAVPVFIDSEEDTWNMCPDFLEEALIDRIKKGKRPKAIVVVDSYGMPAKWNKLLEISKRYNIPVIEDAAEALGSSYKKQKCGTLGHLGIYSFNGNKIITTSSGGMLICNNEREQKNAIMYASQAKDLDNSNKHVDIGYNYRMSNILGAMGVAQFRTLEKRVEQRRKNNTYYQKTLNKDVFKLQQETGNDFFSNFWLSCVTIVGKDFERVKSNIIELFQLENIEYRNLWFPLHKQPFLEDPIYYGNGFADDLFKRGFCLPSSSNLTDSELYRVSAVLDKCLL</sequence>
<dbReference type="InterPro" id="IPR015421">
    <property type="entry name" value="PyrdxlP-dep_Trfase_major"/>
</dbReference>
<dbReference type="InterPro" id="IPR015424">
    <property type="entry name" value="PyrdxlP-dep_Trfase"/>
</dbReference>
<dbReference type="PANTHER" id="PTHR30244">
    <property type="entry name" value="TRANSAMINASE"/>
    <property type="match status" value="1"/>
</dbReference>
<dbReference type="InterPro" id="IPR015422">
    <property type="entry name" value="PyrdxlP-dep_Trfase_small"/>
</dbReference>
<keyword evidence="4" id="KW-1185">Reference proteome</keyword>
<keyword evidence="3" id="KW-0808">Transferase</keyword>
<dbReference type="CDD" id="cd00616">
    <property type="entry name" value="AHBA_syn"/>
    <property type="match status" value="1"/>
</dbReference>
<dbReference type="PIRSF" id="PIRSF000390">
    <property type="entry name" value="PLP_StrS"/>
    <property type="match status" value="1"/>
</dbReference>
<proteinExistence type="inferred from homology"/>
<dbReference type="SUPFAM" id="SSF53383">
    <property type="entry name" value="PLP-dependent transferases"/>
    <property type="match status" value="1"/>
</dbReference>
<comment type="caution">
    <text evidence="3">The sequence shown here is derived from an EMBL/GenBank/DDBJ whole genome shotgun (WGS) entry which is preliminary data.</text>
</comment>